<dbReference type="EMBL" id="CP136895">
    <property type="protein sequence ID" value="WOL11457.1"/>
    <property type="molecule type" value="Genomic_DNA"/>
</dbReference>
<dbReference type="CDD" id="cd09917">
    <property type="entry name" value="F-box_SF"/>
    <property type="match status" value="1"/>
</dbReference>
<feature type="domain" description="F-box" evidence="2">
    <location>
        <begin position="13"/>
        <end position="42"/>
    </location>
</feature>
<gene>
    <name evidence="3" type="ORF">Cni_G20220</name>
</gene>
<evidence type="ECO:0000256" key="1">
    <source>
        <dbReference type="SAM" id="MobiDB-lite"/>
    </source>
</evidence>
<reference evidence="3 4" key="1">
    <citation type="submission" date="2023-10" db="EMBL/GenBank/DDBJ databases">
        <title>Chromosome-scale genome assembly provides insights into flower coloration mechanisms of Canna indica.</title>
        <authorList>
            <person name="Li C."/>
        </authorList>
    </citation>
    <scope>NUCLEOTIDE SEQUENCE [LARGE SCALE GENOMIC DNA]</scope>
    <source>
        <tissue evidence="3">Flower</tissue>
    </source>
</reference>
<keyword evidence="4" id="KW-1185">Reference proteome</keyword>
<feature type="compositionally biased region" description="Low complexity" evidence="1">
    <location>
        <begin position="118"/>
        <end position="147"/>
    </location>
</feature>
<protein>
    <recommendedName>
        <fullName evidence="2">F-box domain-containing protein</fullName>
    </recommendedName>
</protein>
<proteinExistence type="predicted"/>
<accession>A0AAQ3KM46</accession>
<dbReference type="AlphaFoldDB" id="A0AAQ3KM46"/>
<dbReference type="Pfam" id="PF00646">
    <property type="entry name" value="F-box"/>
    <property type="match status" value="1"/>
</dbReference>
<name>A0AAQ3KM46_9LILI</name>
<sequence length="159" mass="16931">MSRKALANWKGYLPVEIVELVLTCMNHKDVVRLSTACKDWRATPPQYGTLRPDPEEDFVVAACAASWTRISRSRSSSMALNLKRPLATATPKVGWCSGASATTPSPYSIPSPKCGLTSYSTGSTPSYGSPSARRSTPSSATLPSAPLENQPTSASYSST</sequence>
<feature type="compositionally biased region" description="Polar residues" evidence="1">
    <location>
        <begin position="149"/>
        <end position="159"/>
    </location>
</feature>
<dbReference type="InterPro" id="IPR001810">
    <property type="entry name" value="F-box_dom"/>
</dbReference>
<feature type="region of interest" description="Disordered" evidence="1">
    <location>
        <begin position="118"/>
        <end position="159"/>
    </location>
</feature>
<evidence type="ECO:0000259" key="2">
    <source>
        <dbReference type="Pfam" id="PF00646"/>
    </source>
</evidence>
<dbReference type="Proteomes" id="UP001327560">
    <property type="component" value="Chromosome 6"/>
</dbReference>
<evidence type="ECO:0000313" key="3">
    <source>
        <dbReference type="EMBL" id="WOL11457.1"/>
    </source>
</evidence>
<organism evidence="3 4">
    <name type="scientific">Canna indica</name>
    <name type="common">Indian-shot</name>
    <dbReference type="NCBI Taxonomy" id="4628"/>
    <lineage>
        <taxon>Eukaryota</taxon>
        <taxon>Viridiplantae</taxon>
        <taxon>Streptophyta</taxon>
        <taxon>Embryophyta</taxon>
        <taxon>Tracheophyta</taxon>
        <taxon>Spermatophyta</taxon>
        <taxon>Magnoliopsida</taxon>
        <taxon>Liliopsida</taxon>
        <taxon>Zingiberales</taxon>
        <taxon>Cannaceae</taxon>
        <taxon>Canna</taxon>
    </lineage>
</organism>
<dbReference type="SUPFAM" id="SSF81383">
    <property type="entry name" value="F-box domain"/>
    <property type="match status" value="1"/>
</dbReference>
<dbReference type="InterPro" id="IPR036047">
    <property type="entry name" value="F-box-like_dom_sf"/>
</dbReference>
<evidence type="ECO:0000313" key="4">
    <source>
        <dbReference type="Proteomes" id="UP001327560"/>
    </source>
</evidence>